<evidence type="ECO:0000256" key="1">
    <source>
        <dbReference type="ARBA" id="ARBA00006484"/>
    </source>
</evidence>
<dbReference type="OrthoDB" id="20590at2"/>
<dbReference type="PRINTS" id="PR00080">
    <property type="entry name" value="SDRFAMILY"/>
</dbReference>
<organism evidence="4 5">
    <name type="scientific">Sulfitobacter brevis</name>
    <dbReference type="NCBI Taxonomy" id="74348"/>
    <lineage>
        <taxon>Bacteria</taxon>
        <taxon>Pseudomonadati</taxon>
        <taxon>Pseudomonadota</taxon>
        <taxon>Alphaproteobacteria</taxon>
        <taxon>Rhodobacterales</taxon>
        <taxon>Roseobacteraceae</taxon>
        <taxon>Sulfitobacter</taxon>
    </lineage>
</organism>
<feature type="domain" description="Ketoreductase" evidence="3">
    <location>
        <begin position="3"/>
        <end position="190"/>
    </location>
</feature>
<dbReference type="InterPro" id="IPR057326">
    <property type="entry name" value="KR_dom"/>
</dbReference>
<comment type="similarity">
    <text evidence="1">Belongs to the short-chain dehydrogenases/reductases (SDR) family.</text>
</comment>
<dbReference type="PROSITE" id="PS51257">
    <property type="entry name" value="PROKAR_LIPOPROTEIN"/>
    <property type="match status" value="1"/>
</dbReference>
<accession>A0A1I2C849</accession>
<dbReference type="GO" id="GO:0016491">
    <property type="term" value="F:oxidoreductase activity"/>
    <property type="evidence" value="ECO:0007669"/>
    <property type="project" value="UniProtKB-KW"/>
</dbReference>
<dbReference type="SMART" id="SM00822">
    <property type="entry name" value="PKS_KR"/>
    <property type="match status" value="1"/>
</dbReference>
<dbReference type="InterPro" id="IPR020904">
    <property type="entry name" value="Sc_DH/Rdtase_CS"/>
</dbReference>
<dbReference type="CDD" id="cd05233">
    <property type="entry name" value="SDR_c"/>
    <property type="match status" value="1"/>
</dbReference>
<name>A0A1I2C849_9RHOB</name>
<keyword evidence="5" id="KW-1185">Reference proteome</keyword>
<dbReference type="FunFam" id="3.40.50.720:FF:000084">
    <property type="entry name" value="Short-chain dehydrogenase reductase"/>
    <property type="match status" value="1"/>
</dbReference>
<dbReference type="EMBL" id="FOMW01000009">
    <property type="protein sequence ID" value="SFE64444.1"/>
    <property type="molecule type" value="Genomic_DNA"/>
</dbReference>
<dbReference type="Gene3D" id="3.40.50.720">
    <property type="entry name" value="NAD(P)-binding Rossmann-like Domain"/>
    <property type="match status" value="1"/>
</dbReference>
<gene>
    <name evidence="4" type="ORF">SAMN04488523_10921</name>
</gene>
<sequence length="246" mass="25416">MRPVLLITGASSGIGAACARLAATRGYDLVLNYRSNHALADAVGRDAEMAGARVLLCQADVADPDAITDMFAQIDVEFGQLDALINNAGIVDVAVPVTELTHARLRRMFDTNVIGAILVAGEAVSRMQAQGDDGAIVNISSAAARLGSAHEYVDYAASKAAIDTFTKGLADAVAAEGIRVMSLRPGVIETDIHAKGGEPGRALRVAAKVPMQRAGSAIEVANAALWLLSDEASYVTGSTLDVSGGR</sequence>
<dbReference type="InterPro" id="IPR002347">
    <property type="entry name" value="SDR_fam"/>
</dbReference>
<protein>
    <submittedName>
        <fullName evidence="4">Glucose 1-dehydrogenase</fullName>
    </submittedName>
</protein>
<dbReference type="PRINTS" id="PR00081">
    <property type="entry name" value="GDHRDH"/>
</dbReference>
<reference evidence="5" key="1">
    <citation type="submission" date="2016-10" db="EMBL/GenBank/DDBJ databases">
        <authorList>
            <person name="Varghese N."/>
            <person name="Submissions S."/>
        </authorList>
    </citation>
    <scope>NUCLEOTIDE SEQUENCE [LARGE SCALE GENOMIC DNA]</scope>
    <source>
        <strain evidence="5">DSM 11443</strain>
    </source>
</reference>
<evidence type="ECO:0000259" key="3">
    <source>
        <dbReference type="SMART" id="SM00822"/>
    </source>
</evidence>
<evidence type="ECO:0000256" key="2">
    <source>
        <dbReference type="ARBA" id="ARBA00023002"/>
    </source>
</evidence>
<dbReference type="Pfam" id="PF13561">
    <property type="entry name" value="adh_short_C2"/>
    <property type="match status" value="1"/>
</dbReference>
<dbReference type="InterPro" id="IPR036291">
    <property type="entry name" value="NAD(P)-bd_dom_sf"/>
</dbReference>
<dbReference type="AlphaFoldDB" id="A0A1I2C849"/>
<dbReference type="PROSITE" id="PS00061">
    <property type="entry name" value="ADH_SHORT"/>
    <property type="match status" value="1"/>
</dbReference>
<evidence type="ECO:0000313" key="5">
    <source>
        <dbReference type="Proteomes" id="UP000198977"/>
    </source>
</evidence>
<evidence type="ECO:0000313" key="4">
    <source>
        <dbReference type="EMBL" id="SFE64444.1"/>
    </source>
</evidence>
<dbReference type="PANTHER" id="PTHR43639">
    <property type="entry name" value="OXIDOREDUCTASE, SHORT-CHAIN DEHYDROGENASE/REDUCTASE FAMILY (AFU_ORTHOLOGUE AFUA_5G02870)"/>
    <property type="match status" value="1"/>
</dbReference>
<proteinExistence type="inferred from homology"/>
<dbReference type="STRING" id="74348.SAMN04488523_10921"/>
<dbReference type="SUPFAM" id="SSF51735">
    <property type="entry name" value="NAD(P)-binding Rossmann-fold domains"/>
    <property type="match status" value="1"/>
</dbReference>
<dbReference type="RefSeq" id="WP_093924281.1">
    <property type="nucleotide sequence ID" value="NZ_FOMW01000009.1"/>
</dbReference>
<dbReference type="PANTHER" id="PTHR43639:SF1">
    <property type="entry name" value="SHORT-CHAIN DEHYDROGENASE_REDUCTASE FAMILY PROTEIN"/>
    <property type="match status" value="1"/>
</dbReference>
<dbReference type="Proteomes" id="UP000198977">
    <property type="component" value="Unassembled WGS sequence"/>
</dbReference>
<keyword evidence="2" id="KW-0560">Oxidoreductase</keyword>